<dbReference type="InterPro" id="IPR008278">
    <property type="entry name" value="4-PPantetheinyl_Trfase_dom"/>
</dbReference>
<feature type="domain" description="4'-phosphopantetheinyl transferase" evidence="14">
    <location>
        <begin position="119"/>
        <end position="206"/>
    </location>
</feature>
<keyword evidence="6 16" id="KW-0808">Transferase</keyword>
<dbReference type="RefSeq" id="WP_040266433.1">
    <property type="nucleotide sequence ID" value="NZ_CAXKXZ010000020.1"/>
</dbReference>
<evidence type="ECO:0000256" key="10">
    <source>
        <dbReference type="ARBA" id="ARBA00049176"/>
    </source>
</evidence>
<evidence type="ECO:0000256" key="13">
    <source>
        <dbReference type="PIRSR" id="PIRSR603542-2"/>
    </source>
</evidence>
<proteinExistence type="inferred from homology"/>
<dbReference type="InterPro" id="IPR003542">
    <property type="entry name" value="Enbac_synth_compD-like"/>
</dbReference>
<dbReference type="UniPathway" id="UPA00017"/>
<dbReference type="InterPro" id="IPR037143">
    <property type="entry name" value="4-PPantetheinyl_Trfase_dom_sf"/>
</dbReference>
<dbReference type="PANTHER" id="PTHR38096:SF1">
    <property type="entry name" value="ENTEROBACTIN SYNTHASE COMPONENT D"/>
    <property type="match status" value="1"/>
</dbReference>
<comment type="subunit">
    <text evidence="4">EntB, EntD, EntE, and EntF form a multienzyme complex called enterobactin synthase.</text>
</comment>
<feature type="binding site" evidence="12">
    <location>
        <position position="57"/>
    </location>
    <ligand>
        <name>CoA</name>
        <dbReference type="ChEBI" id="CHEBI:57287"/>
    </ligand>
</feature>
<evidence type="ECO:0000256" key="4">
    <source>
        <dbReference type="ARBA" id="ARBA00011503"/>
    </source>
</evidence>
<organism evidence="16 17">
    <name type="scientific">Serratia symbiotica</name>
    <dbReference type="NCBI Taxonomy" id="138074"/>
    <lineage>
        <taxon>Bacteria</taxon>
        <taxon>Pseudomonadati</taxon>
        <taxon>Pseudomonadota</taxon>
        <taxon>Gammaproteobacteria</taxon>
        <taxon>Enterobacterales</taxon>
        <taxon>Yersiniaceae</taxon>
        <taxon>Serratia</taxon>
    </lineage>
</organism>
<feature type="binding site" evidence="12">
    <location>
        <position position="172"/>
    </location>
    <ligand>
        <name>CoA</name>
        <dbReference type="ChEBI" id="CHEBI:57287"/>
    </ligand>
</feature>
<evidence type="ECO:0000256" key="1">
    <source>
        <dbReference type="ARBA" id="ARBA00003937"/>
    </source>
</evidence>
<keyword evidence="13" id="KW-0479">Metal-binding</keyword>
<dbReference type="PANTHER" id="PTHR38096">
    <property type="entry name" value="ENTEROBACTIN SYNTHASE COMPONENT D"/>
    <property type="match status" value="1"/>
</dbReference>
<feature type="binding site" evidence="12">
    <location>
        <position position="168"/>
    </location>
    <ligand>
        <name>CoA</name>
        <dbReference type="ChEBI" id="CHEBI:57287"/>
    </ligand>
</feature>
<sequence length="234" mass="26549">MNTPLSTFIRDIEFLTLENYPGRVARCHFSLADYRDDCFHEIGIIIPEHLVHAVPKRRAEYLAGRCLAQRLLAPLGFTDFILLPGEDRAPQWPPGIAGALSHNAHIALCAVHGEPGQGGVGLDVETLMSSVSVQELWSNIVGVEECDRLRCQPQAFNLLLTLTFSAKESLFKALYPQVRRYFDFLDACIMAIDEQKRTFELKLLKTLSQQYPAGYRFFGRYWVEGDDITTFIYC</sequence>
<comment type="cofactor">
    <cofactor evidence="13">
        <name>Mg(2+)</name>
        <dbReference type="ChEBI" id="CHEBI:18420"/>
    </cofactor>
</comment>
<feature type="binding site" evidence="13">
    <location>
        <position position="125"/>
    </location>
    <ligand>
        <name>Mg(2+)</name>
        <dbReference type="ChEBI" id="CHEBI:18420"/>
    </ligand>
</feature>
<comment type="pathway">
    <text evidence="2">Siderophore biosynthesis; enterobactin biosynthesis.</text>
</comment>
<evidence type="ECO:0000256" key="3">
    <source>
        <dbReference type="ARBA" id="ARBA00008342"/>
    </source>
</evidence>
<dbReference type="Pfam" id="PF01648">
    <property type="entry name" value="ACPS"/>
    <property type="match status" value="1"/>
</dbReference>
<keyword evidence="13" id="KW-0460">Magnesium</keyword>
<dbReference type="GO" id="GO:0008897">
    <property type="term" value="F:holo-[acyl-carrier-protein] synthase activity"/>
    <property type="evidence" value="ECO:0007669"/>
    <property type="project" value="InterPro"/>
</dbReference>
<evidence type="ECO:0000256" key="7">
    <source>
        <dbReference type="ARBA" id="ARBA00023191"/>
    </source>
</evidence>
<evidence type="ECO:0000256" key="2">
    <source>
        <dbReference type="ARBA" id="ARBA00004993"/>
    </source>
</evidence>
<evidence type="ECO:0000259" key="14">
    <source>
        <dbReference type="Pfam" id="PF01648"/>
    </source>
</evidence>
<dbReference type="GO" id="GO:0005886">
    <property type="term" value="C:plasma membrane"/>
    <property type="evidence" value="ECO:0007669"/>
    <property type="project" value="TreeGrafter"/>
</dbReference>
<dbReference type="Pfam" id="PF17837">
    <property type="entry name" value="4PPT_N"/>
    <property type="match status" value="1"/>
</dbReference>
<gene>
    <name evidence="16" type="ORF">SYMBAF_04800</name>
</gene>
<evidence type="ECO:0000256" key="12">
    <source>
        <dbReference type="PIRSR" id="PIRSR603542-1"/>
    </source>
</evidence>
<feature type="binding site" evidence="12">
    <location>
        <position position="65"/>
    </location>
    <ligand>
        <name>CoA</name>
        <dbReference type="ChEBI" id="CHEBI:57287"/>
    </ligand>
</feature>
<name>A0A7D5TAD7_9GAMM</name>
<evidence type="ECO:0000313" key="17">
    <source>
        <dbReference type="Proteomes" id="UP000042738"/>
    </source>
</evidence>
<dbReference type="Proteomes" id="UP000042738">
    <property type="component" value="Chromosome"/>
</dbReference>
<evidence type="ECO:0000313" key="16">
    <source>
        <dbReference type="EMBL" id="QLH64277.1"/>
    </source>
</evidence>
<reference evidence="16 17" key="1">
    <citation type="journal article" date="2014" name="Genome Announc.">
        <title>Whole-Genome Sequence of Serratia symbiotica Strain CWBI-2.3T, a Free-Living Symbiont of the Black Bean Aphid Aphis fabae.</title>
        <authorList>
            <person name="Foray V."/>
            <person name="Grigorescu A.S."/>
            <person name="Sabri A."/>
            <person name="Haubruge E."/>
            <person name="Lognay G."/>
            <person name="Francis F."/>
            <person name="Fauconnier M.L."/>
            <person name="Hance T."/>
            <person name="Thonart P."/>
        </authorList>
    </citation>
    <scope>NUCLEOTIDE SEQUENCE [LARGE SCALE GENOMIC DNA]</scope>
    <source>
        <strain evidence="16">CWBI-2.3</strain>
    </source>
</reference>
<evidence type="ECO:0000259" key="15">
    <source>
        <dbReference type="Pfam" id="PF17837"/>
    </source>
</evidence>
<feature type="binding site" evidence="12">
    <location>
        <position position="123"/>
    </location>
    <ligand>
        <name>CoA</name>
        <dbReference type="ChEBI" id="CHEBI:57287"/>
    </ligand>
</feature>
<protein>
    <recommendedName>
        <fullName evidence="5">Enterobactin synthase component D</fullName>
    </recommendedName>
    <alternativeName>
        <fullName evidence="8">4'-phosphopantetheinyl transferase EntD</fullName>
    </alternativeName>
    <alternativeName>
        <fullName evidence="9">Enterochelin synthase D</fullName>
    </alternativeName>
</protein>
<feature type="binding site" evidence="12">
    <location>
        <begin position="101"/>
        <end position="102"/>
    </location>
    <ligand>
        <name>CoA</name>
        <dbReference type="ChEBI" id="CHEBI:57287"/>
    </ligand>
</feature>
<comment type="function">
    <text evidence="1">Involved in the biosynthesis of the siderophore enterobactin (enterochelin), which is a macrocyclic trimeric lactone of N-(2,3-dihydroxybenzoyl)-serine. The serine trilactone serves as a scaffolding for the three catechol functionalities that provide hexadentate coordination for the tightly ligated iron(2+) atoms. Plays an essential role in the assembly of the enterobactin by catalyzing the transfer of the 4'-phosphopantetheine (Ppant) moiety from coenzyme A to the apo-domains of both EntB (ArCP domain) and EntF (PCP domain) to yield their holo-forms which make them competent for the activation of 2,3-dihydroxybenzoate (DHB) and L-serine, respectively.</text>
</comment>
<dbReference type="InterPro" id="IPR041354">
    <property type="entry name" value="4PPT_N"/>
</dbReference>
<evidence type="ECO:0000256" key="8">
    <source>
        <dbReference type="ARBA" id="ARBA00029894"/>
    </source>
</evidence>
<keyword evidence="7" id="KW-0259">Enterobactin biosynthesis</keyword>
<dbReference type="GO" id="GO:0009239">
    <property type="term" value="P:enterobactin biosynthetic process"/>
    <property type="evidence" value="ECO:0007669"/>
    <property type="project" value="UniProtKB-UniPathway"/>
</dbReference>
<dbReference type="GO" id="GO:0009366">
    <property type="term" value="C:enterobactin synthetase complex"/>
    <property type="evidence" value="ECO:0007669"/>
    <property type="project" value="InterPro"/>
</dbReference>
<dbReference type="EMBL" id="CP050855">
    <property type="protein sequence ID" value="QLH64277.1"/>
    <property type="molecule type" value="Genomic_DNA"/>
</dbReference>
<feature type="binding site" evidence="13">
    <location>
        <position position="123"/>
    </location>
    <ligand>
        <name>Mg(2+)</name>
        <dbReference type="ChEBI" id="CHEBI:18420"/>
    </ligand>
</feature>
<dbReference type="AlphaFoldDB" id="A0A7D5TAD7"/>
<comment type="similarity">
    <text evidence="3">Belongs to the P-Pant transferase superfamily. EntD family.</text>
</comment>
<evidence type="ECO:0000256" key="6">
    <source>
        <dbReference type="ARBA" id="ARBA00022679"/>
    </source>
</evidence>
<dbReference type="GeneID" id="93735835"/>
<comment type="catalytic activity">
    <reaction evidence="10">
        <text>apo-[aryl-carrier protein] + CoA = holo-[aryl-carrier protein] + adenosine 3',5'-bisphosphate + H(+)</text>
        <dbReference type="Rhea" id="RHEA:48404"/>
        <dbReference type="Rhea" id="RHEA-COMP:15903"/>
        <dbReference type="Rhea" id="RHEA-COMP:17557"/>
        <dbReference type="ChEBI" id="CHEBI:15378"/>
        <dbReference type="ChEBI" id="CHEBI:29999"/>
        <dbReference type="ChEBI" id="CHEBI:57287"/>
        <dbReference type="ChEBI" id="CHEBI:58343"/>
        <dbReference type="ChEBI" id="CHEBI:64479"/>
    </reaction>
</comment>
<comment type="catalytic activity">
    <reaction evidence="11">
        <text>apo-[peptidyl-carrier protein] + CoA = holo-[peptidyl-carrier protein] + adenosine 3',5'-bisphosphate + H(+)</text>
        <dbReference type="Rhea" id="RHEA:46228"/>
        <dbReference type="Rhea" id="RHEA-COMP:11479"/>
        <dbReference type="Rhea" id="RHEA-COMP:11480"/>
        <dbReference type="ChEBI" id="CHEBI:15378"/>
        <dbReference type="ChEBI" id="CHEBI:29999"/>
        <dbReference type="ChEBI" id="CHEBI:57287"/>
        <dbReference type="ChEBI" id="CHEBI:58343"/>
        <dbReference type="ChEBI" id="CHEBI:64479"/>
    </reaction>
</comment>
<evidence type="ECO:0000256" key="9">
    <source>
        <dbReference type="ARBA" id="ARBA00031996"/>
    </source>
</evidence>
<dbReference type="GO" id="GO:0000287">
    <property type="term" value="F:magnesium ion binding"/>
    <property type="evidence" value="ECO:0007669"/>
    <property type="project" value="InterPro"/>
</dbReference>
<feature type="domain" description="4'-phosphopantetheinyl transferase N-terminal" evidence="15">
    <location>
        <begin position="49"/>
        <end position="111"/>
    </location>
</feature>
<dbReference type="PRINTS" id="PR01399">
    <property type="entry name" value="ENTSNTHTASED"/>
</dbReference>
<dbReference type="SUPFAM" id="SSF56214">
    <property type="entry name" value="4'-phosphopantetheinyl transferase"/>
    <property type="match status" value="1"/>
</dbReference>
<evidence type="ECO:0000256" key="11">
    <source>
        <dbReference type="ARBA" id="ARBA00049191"/>
    </source>
</evidence>
<accession>A0A7D5TAD7</accession>
<evidence type="ECO:0000256" key="5">
    <source>
        <dbReference type="ARBA" id="ARBA00019087"/>
    </source>
</evidence>